<protein>
    <submittedName>
        <fullName evidence="1">Predicted flavin-nucleotide-binding protein</fullName>
    </submittedName>
</protein>
<sequence length="162" mass="18767">MMFKQMRRIKQQLSEKECIDILQRQKVGTLALAENGDYPYALPLNYVYYNGKIYFHCAITGHKIDIIKKQNKASFCIIDEDTVVPEKYTTFYRSVIVFGKAEIVEDDAEKMAALKELSYKYISKDDKAHLKEINGAWNRTCVFSLSIDYLSGKEAIELTQQK</sequence>
<gene>
    <name evidence="1" type="ORF">SAMEA4364220_00147</name>
</gene>
<dbReference type="AlphaFoldDB" id="A0A239TAL4"/>
<dbReference type="InterPro" id="IPR012349">
    <property type="entry name" value="Split_barrel_FMN-bd"/>
</dbReference>
<organism evidence="1 2">
    <name type="scientific">Megamonas hypermegale</name>
    <dbReference type="NCBI Taxonomy" id="158847"/>
    <lineage>
        <taxon>Bacteria</taxon>
        <taxon>Bacillati</taxon>
        <taxon>Bacillota</taxon>
        <taxon>Negativicutes</taxon>
        <taxon>Selenomonadales</taxon>
        <taxon>Selenomonadaceae</taxon>
        <taxon>Megamonas</taxon>
    </lineage>
</organism>
<proteinExistence type="predicted"/>
<dbReference type="EMBL" id="LT906446">
    <property type="protein sequence ID" value="SNU94118.1"/>
    <property type="molecule type" value="Genomic_DNA"/>
</dbReference>
<evidence type="ECO:0000313" key="1">
    <source>
        <dbReference type="EMBL" id="SNU94118.1"/>
    </source>
</evidence>
<dbReference type="PANTHER" id="PTHR34071:SF2">
    <property type="entry name" value="FLAVIN-NUCLEOTIDE-BINDING PROTEIN"/>
    <property type="match status" value="1"/>
</dbReference>
<reference evidence="1 2" key="1">
    <citation type="submission" date="2017-06" db="EMBL/GenBank/DDBJ databases">
        <authorList>
            <consortium name="Pathogen Informatics"/>
        </authorList>
    </citation>
    <scope>NUCLEOTIDE SEQUENCE [LARGE SCALE GENOMIC DNA]</scope>
    <source>
        <strain evidence="1 2">NCTC10570</strain>
    </source>
</reference>
<dbReference type="SUPFAM" id="SSF50475">
    <property type="entry name" value="FMN-binding split barrel"/>
    <property type="match status" value="1"/>
</dbReference>
<keyword evidence="2" id="KW-1185">Reference proteome</keyword>
<evidence type="ECO:0000313" key="2">
    <source>
        <dbReference type="Proteomes" id="UP000215383"/>
    </source>
</evidence>
<dbReference type="eggNOG" id="COG3467">
    <property type="taxonomic scope" value="Bacteria"/>
</dbReference>
<accession>A0A239TAL4</accession>
<dbReference type="PANTHER" id="PTHR34071">
    <property type="entry name" value="5-NITROIMIDAZOLE ANTIBIOTICS RESISTANCE PROTEIN, NIMA-FAMILY-RELATED PROTEIN-RELATED"/>
    <property type="match status" value="1"/>
</dbReference>
<dbReference type="Gene3D" id="2.30.110.10">
    <property type="entry name" value="Electron Transport, Fmn-binding Protein, Chain A"/>
    <property type="match status" value="1"/>
</dbReference>
<dbReference type="Proteomes" id="UP000215383">
    <property type="component" value="Chromosome 1"/>
</dbReference>
<name>A0A239TAL4_9FIRM</name>
<dbReference type="Pfam" id="PF12900">
    <property type="entry name" value="Pyridox_ox_2"/>
    <property type="match status" value="1"/>
</dbReference>
<dbReference type="InterPro" id="IPR024747">
    <property type="entry name" value="Pyridox_Oxase-rel"/>
</dbReference>